<protein>
    <recommendedName>
        <fullName evidence="4">Rab proteins geranylgeranyltransferase</fullName>
    </recommendedName>
</protein>
<dbReference type="PANTHER" id="PTHR11787:SF4">
    <property type="entry name" value="CHM, RAB ESCORT PROTEIN 1"/>
    <property type="match status" value="1"/>
</dbReference>
<proteinExistence type="inferred from homology"/>
<reference evidence="2 3" key="1">
    <citation type="submission" date="2024-02" db="EMBL/GenBank/DDBJ databases">
        <title>Discinaceae phylogenomics.</title>
        <authorList>
            <person name="Dirks A.C."/>
            <person name="James T.Y."/>
        </authorList>
    </citation>
    <scope>NUCLEOTIDE SEQUENCE [LARGE SCALE GENOMIC DNA]</scope>
    <source>
        <strain evidence="2 3">ACD0624</strain>
    </source>
</reference>
<evidence type="ECO:0000256" key="1">
    <source>
        <dbReference type="ARBA" id="ARBA00005593"/>
    </source>
</evidence>
<gene>
    <name evidence="2" type="ORF">Q9L58_007963</name>
</gene>
<dbReference type="EMBL" id="JBBBZM010000136">
    <property type="protein sequence ID" value="KAL0633124.1"/>
    <property type="molecule type" value="Genomic_DNA"/>
</dbReference>
<keyword evidence="3" id="KW-1185">Reference proteome</keyword>
<name>A0ABR3GB00_9PEZI</name>
<dbReference type="Pfam" id="PF00996">
    <property type="entry name" value="GDI"/>
    <property type="match status" value="1"/>
</dbReference>
<organism evidence="2 3">
    <name type="scientific">Discina gigas</name>
    <dbReference type="NCBI Taxonomy" id="1032678"/>
    <lineage>
        <taxon>Eukaryota</taxon>
        <taxon>Fungi</taxon>
        <taxon>Dikarya</taxon>
        <taxon>Ascomycota</taxon>
        <taxon>Pezizomycotina</taxon>
        <taxon>Pezizomycetes</taxon>
        <taxon>Pezizales</taxon>
        <taxon>Discinaceae</taxon>
        <taxon>Discina</taxon>
    </lineage>
</organism>
<dbReference type="Gene3D" id="3.50.50.60">
    <property type="entry name" value="FAD/NAD(P)-binding domain"/>
    <property type="match status" value="2"/>
</dbReference>
<dbReference type="Proteomes" id="UP001447188">
    <property type="component" value="Unassembled WGS sequence"/>
</dbReference>
<dbReference type="PRINTS" id="PR00891">
    <property type="entry name" value="RABGDIREP"/>
</dbReference>
<sequence>MATFSEHPPLPSTSWDILISGSSVKQSLLAVALGRAGRSVLQIDENTYYGGSSTAFYSFSDICTWALRVNDGHEPGFSNAIVFQEEGVDGKRGYIISLSPHLVYWHSALLRLLRSADMTDSFSWQAVGSWWVWLTDEDVAIPAVTSGITLGEVGVKAAKMVAAVTGAKKKKKGGWNKGRKKEPAAEDEATGIAAVTAAAEEKPTTLRRVGGNFREVPCTFEDVAWSADLTDRDRGHLGEFLRFVMKHDSDEPADHKYRDIFQDNRTKTLHDFISKNFPLPPSAITSLSSLTLLPAPSTKMLVGAAVPRLATHFGSLGNIPDVRSAAALTIAYGGSAELCQVFSRAAAVAGGVNVLGRGIKSVQKSKAASDVVPKTLLEAGAEEEVKRQLDVELDNGETVHVDWIIGEDATKPSAESPSGAVSIARAVYIISGPISPIFEKKYKDETIIPAATVLMVPATKEDARPVYIIVRSAVTGECPRGQCLLYVLTETSGKAGYGEIESAVQRLLDNQIEPPKILFSLQYITTSHQPSHQDSMDGVINLASVGLGMVFEDEWVEEAMTVYEKIMGTREGFMKLSDAAKRMLDEMDE</sequence>
<evidence type="ECO:0008006" key="4">
    <source>
        <dbReference type="Google" id="ProtNLM"/>
    </source>
</evidence>
<dbReference type="SUPFAM" id="SSF51905">
    <property type="entry name" value="FAD/NAD(P)-binding domain"/>
    <property type="match status" value="1"/>
</dbReference>
<evidence type="ECO:0000313" key="3">
    <source>
        <dbReference type="Proteomes" id="UP001447188"/>
    </source>
</evidence>
<dbReference type="InterPro" id="IPR036188">
    <property type="entry name" value="FAD/NAD-bd_sf"/>
</dbReference>
<accession>A0ABR3GB00</accession>
<comment type="caution">
    <text evidence="2">The sequence shown here is derived from an EMBL/GenBank/DDBJ whole genome shotgun (WGS) entry which is preliminary data.</text>
</comment>
<comment type="similarity">
    <text evidence="1">Belongs to the Rab GDI family.</text>
</comment>
<dbReference type="InterPro" id="IPR018203">
    <property type="entry name" value="GDP_dissociation_inhibitor"/>
</dbReference>
<dbReference type="SUPFAM" id="SSF54373">
    <property type="entry name" value="FAD-linked reductases, C-terminal domain"/>
    <property type="match status" value="1"/>
</dbReference>
<dbReference type="PANTHER" id="PTHR11787">
    <property type="entry name" value="RAB GDP-DISSOCIATION INHIBITOR"/>
    <property type="match status" value="1"/>
</dbReference>
<evidence type="ECO:0000313" key="2">
    <source>
        <dbReference type="EMBL" id="KAL0633124.1"/>
    </source>
</evidence>